<organism evidence="1 2">
    <name type="scientific">Hyalomma asiaticum</name>
    <name type="common">Tick</name>
    <dbReference type="NCBI Taxonomy" id="266040"/>
    <lineage>
        <taxon>Eukaryota</taxon>
        <taxon>Metazoa</taxon>
        <taxon>Ecdysozoa</taxon>
        <taxon>Arthropoda</taxon>
        <taxon>Chelicerata</taxon>
        <taxon>Arachnida</taxon>
        <taxon>Acari</taxon>
        <taxon>Parasitiformes</taxon>
        <taxon>Ixodida</taxon>
        <taxon>Ixodoidea</taxon>
        <taxon>Ixodidae</taxon>
        <taxon>Hyalomminae</taxon>
        <taxon>Hyalomma</taxon>
    </lineage>
</organism>
<proteinExistence type="predicted"/>
<dbReference type="EMBL" id="CM023485">
    <property type="protein sequence ID" value="KAH6931624.1"/>
    <property type="molecule type" value="Genomic_DNA"/>
</dbReference>
<keyword evidence="2" id="KW-1185">Reference proteome</keyword>
<name>A0ACB7SCX3_HYAAI</name>
<sequence length="124" mass="12734">MSSRVGTTPWSHSDSSLAPNEKGLVASVTGHSGASASGGADVAPKPRARRAARASDRPRAVVVAPAPAAGGSNKQRLRQRPPPPVMYERRLAPQLAGANVSPQSPSLPSRRRRAGAAACDPGTR</sequence>
<protein>
    <submittedName>
        <fullName evidence="1">Uncharacterized protein</fullName>
    </submittedName>
</protein>
<dbReference type="Proteomes" id="UP000821845">
    <property type="component" value="Chromosome 5"/>
</dbReference>
<accession>A0ACB7SCX3</accession>
<gene>
    <name evidence="1" type="ORF">HPB50_026133</name>
</gene>
<reference evidence="1" key="1">
    <citation type="submission" date="2020-05" db="EMBL/GenBank/DDBJ databases">
        <title>Large-scale comparative analyses of tick genomes elucidate their genetic diversity and vector capacities.</title>
        <authorList>
            <person name="Jia N."/>
            <person name="Wang J."/>
            <person name="Shi W."/>
            <person name="Du L."/>
            <person name="Sun Y."/>
            <person name="Zhan W."/>
            <person name="Jiang J."/>
            <person name="Wang Q."/>
            <person name="Zhang B."/>
            <person name="Ji P."/>
            <person name="Sakyi L.B."/>
            <person name="Cui X."/>
            <person name="Yuan T."/>
            <person name="Jiang B."/>
            <person name="Yang W."/>
            <person name="Lam T.T.-Y."/>
            <person name="Chang Q."/>
            <person name="Ding S."/>
            <person name="Wang X."/>
            <person name="Zhu J."/>
            <person name="Ruan X."/>
            <person name="Zhao L."/>
            <person name="Wei J."/>
            <person name="Que T."/>
            <person name="Du C."/>
            <person name="Cheng J."/>
            <person name="Dai P."/>
            <person name="Han X."/>
            <person name="Huang E."/>
            <person name="Gao Y."/>
            <person name="Liu J."/>
            <person name="Shao H."/>
            <person name="Ye R."/>
            <person name="Li L."/>
            <person name="Wei W."/>
            <person name="Wang X."/>
            <person name="Wang C."/>
            <person name="Yang T."/>
            <person name="Huo Q."/>
            <person name="Li W."/>
            <person name="Guo W."/>
            <person name="Chen H."/>
            <person name="Zhou L."/>
            <person name="Ni X."/>
            <person name="Tian J."/>
            <person name="Zhou Y."/>
            <person name="Sheng Y."/>
            <person name="Liu T."/>
            <person name="Pan Y."/>
            <person name="Xia L."/>
            <person name="Li J."/>
            <person name="Zhao F."/>
            <person name="Cao W."/>
        </authorList>
    </citation>
    <scope>NUCLEOTIDE SEQUENCE</scope>
    <source>
        <strain evidence="1">Hyas-2018</strain>
    </source>
</reference>
<evidence type="ECO:0000313" key="1">
    <source>
        <dbReference type="EMBL" id="KAH6931624.1"/>
    </source>
</evidence>
<comment type="caution">
    <text evidence="1">The sequence shown here is derived from an EMBL/GenBank/DDBJ whole genome shotgun (WGS) entry which is preliminary data.</text>
</comment>
<evidence type="ECO:0000313" key="2">
    <source>
        <dbReference type="Proteomes" id="UP000821845"/>
    </source>
</evidence>